<feature type="region of interest" description="Disordered" evidence="4">
    <location>
        <begin position="1"/>
        <end position="95"/>
    </location>
</feature>
<dbReference type="GO" id="GO:0030690">
    <property type="term" value="C:Noc1p-Noc2p complex"/>
    <property type="evidence" value="ECO:0007669"/>
    <property type="project" value="TreeGrafter"/>
</dbReference>
<feature type="compositionally biased region" description="Basic residues" evidence="4">
    <location>
        <begin position="693"/>
        <end position="702"/>
    </location>
</feature>
<keyword evidence="6" id="KW-1185">Reference proteome</keyword>
<dbReference type="GO" id="GO:0030691">
    <property type="term" value="C:Noc2p-Noc3p complex"/>
    <property type="evidence" value="ECO:0007669"/>
    <property type="project" value="TreeGrafter"/>
</dbReference>
<dbReference type="Proteomes" id="UP001431783">
    <property type="component" value="Unassembled WGS sequence"/>
</dbReference>
<organism evidence="5 6">
    <name type="scientific">Henosepilachna vigintioctopunctata</name>
    <dbReference type="NCBI Taxonomy" id="420089"/>
    <lineage>
        <taxon>Eukaryota</taxon>
        <taxon>Metazoa</taxon>
        <taxon>Ecdysozoa</taxon>
        <taxon>Arthropoda</taxon>
        <taxon>Hexapoda</taxon>
        <taxon>Insecta</taxon>
        <taxon>Pterygota</taxon>
        <taxon>Neoptera</taxon>
        <taxon>Endopterygota</taxon>
        <taxon>Coleoptera</taxon>
        <taxon>Polyphaga</taxon>
        <taxon>Cucujiformia</taxon>
        <taxon>Coccinelloidea</taxon>
        <taxon>Coccinellidae</taxon>
        <taxon>Epilachninae</taxon>
        <taxon>Epilachnini</taxon>
        <taxon>Henosepilachna</taxon>
    </lineage>
</organism>
<gene>
    <name evidence="5" type="ORF">WA026_000008</name>
</gene>
<accession>A0AAW1V682</accession>
<dbReference type="Pfam" id="PF03715">
    <property type="entry name" value="Noc2"/>
    <property type="match status" value="1"/>
</dbReference>
<feature type="compositionally biased region" description="Acidic residues" evidence="4">
    <location>
        <begin position="138"/>
        <end position="154"/>
    </location>
</feature>
<feature type="compositionally biased region" description="Basic and acidic residues" evidence="4">
    <location>
        <begin position="38"/>
        <end position="48"/>
    </location>
</feature>
<dbReference type="AlphaFoldDB" id="A0AAW1V682"/>
<feature type="region of interest" description="Disordered" evidence="4">
    <location>
        <begin position="668"/>
        <end position="721"/>
    </location>
</feature>
<feature type="compositionally biased region" description="Acidic residues" evidence="4">
    <location>
        <begin position="49"/>
        <end position="62"/>
    </location>
</feature>
<evidence type="ECO:0000313" key="6">
    <source>
        <dbReference type="Proteomes" id="UP001431783"/>
    </source>
</evidence>
<feature type="compositionally biased region" description="Basic and acidic residues" evidence="4">
    <location>
        <begin position="86"/>
        <end position="95"/>
    </location>
</feature>
<evidence type="ECO:0000256" key="2">
    <source>
        <dbReference type="ARBA" id="ARBA00005907"/>
    </source>
</evidence>
<proteinExistence type="inferred from homology"/>
<comment type="similarity">
    <text evidence="2">Belongs to the NOC2 family.</text>
</comment>
<dbReference type="GO" id="GO:0042273">
    <property type="term" value="P:ribosomal large subunit biogenesis"/>
    <property type="evidence" value="ECO:0007669"/>
    <property type="project" value="TreeGrafter"/>
</dbReference>
<dbReference type="PANTHER" id="PTHR12687">
    <property type="entry name" value="NUCLEOLAR COMPLEX 2 AND RAD4-RELATED"/>
    <property type="match status" value="1"/>
</dbReference>
<evidence type="ECO:0008006" key="7">
    <source>
        <dbReference type="Google" id="ProtNLM"/>
    </source>
</evidence>
<sequence>MKRVISKRQKFPKKLNGKGKKSVKVDSSKYDTMSVDDFMSKSFDKDTDSETSEVENTEEDLSSEQSCEVSTEEDEDSDETNFDENSVEKHKQSLEKLKETDPEFYKFLEENDRKILNFNISDDEEDDGEESNLHVPDDDLDVASDDSDYEGENDEAPKDNKTITLNLLKKWQSNIKSDKTNKTLNNLSEAFHAALLSVLHDENAKECSFKVEGSSVFNAVIQLCVLEFGPAMRRFLKLSPDSKLQPHKCKRFVKVKNILKLYFENLLKLLTTVASPNIQTILLKHLHYMSSMLISFPHSSKSIIKQLIRIWGTAEEGVRIIAFFCILRITRNNQMALLDTVLKSMYMTYVKNSKFVSVSSLATINFMRRSLVEMFALDLNVTYQHVFVYIRQLAIHLRNAITVTKQENRQAVYNWQFINSLKLWGSLLGLTSENSQMKQLVYPLVQICLGTIRLVPTTQYYPLRFHVTQILMDLSRETGVYIPVLPFLIDILLDYDFNRKHSKVSMKPMQFTCILRLSKSQLGENGFKDTLIDTVYSQLLEYLSQQSSSIAFNELSFICIVRIKTFLKKCKNANFSRKMKQLLDKIEQNVKFIDNEKKNFTFQLTEFKKIEGLESQIRNKGTPLSIFHESWSKVRNQKKRKDITNNDEMGDYKLPVLNKSNISAVKRKKNGTKEGPVELFPSDSDEEMETSVKKRRGTRGARNKGNLHEAVHGDTIDDGGKEDIIQDIDVNDW</sequence>
<feature type="compositionally biased region" description="Acidic residues" evidence="4">
    <location>
        <begin position="70"/>
        <end position="82"/>
    </location>
</feature>
<keyword evidence="3" id="KW-0539">Nucleus</keyword>
<dbReference type="PANTHER" id="PTHR12687:SF4">
    <property type="entry name" value="NUCLEOLAR COMPLEX PROTEIN 2 HOMOLOG"/>
    <property type="match status" value="1"/>
</dbReference>
<dbReference type="InterPro" id="IPR016024">
    <property type="entry name" value="ARM-type_fold"/>
</dbReference>
<dbReference type="GO" id="GO:0000122">
    <property type="term" value="P:negative regulation of transcription by RNA polymerase II"/>
    <property type="evidence" value="ECO:0007669"/>
    <property type="project" value="TreeGrafter"/>
</dbReference>
<dbReference type="EMBL" id="JARQZJ010000121">
    <property type="protein sequence ID" value="KAK9887686.1"/>
    <property type="molecule type" value="Genomic_DNA"/>
</dbReference>
<reference evidence="5 6" key="1">
    <citation type="submission" date="2023-03" db="EMBL/GenBank/DDBJ databases">
        <title>Genome insight into feeding habits of ladybird beetles.</title>
        <authorList>
            <person name="Li H.-S."/>
            <person name="Huang Y.-H."/>
            <person name="Pang H."/>
        </authorList>
    </citation>
    <scope>NUCLEOTIDE SEQUENCE [LARGE SCALE GENOMIC DNA]</scope>
    <source>
        <strain evidence="5">SYSU_2023b</strain>
        <tissue evidence="5">Whole body</tissue>
    </source>
</reference>
<evidence type="ECO:0000313" key="5">
    <source>
        <dbReference type="EMBL" id="KAK9887686.1"/>
    </source>
</evidence>
<dbReference type="InterPro" id="IPR005343">
    <property type="entry name" value="Noc2"/>
</dbReference>
<evidence type="ECO:0000256" key="1">
    <source>
        <dbReference type="ARBA" id="ARBA00004123"/>
    </source>
</evidence>
<dbReference type="GO" id="GO:0005730">
    <property type="term" value="C:nucleolus"/>
    <property type="evidence" value="ECO:0007669"/>
    <property type="project" value="TreeGrafter"/>
</dbReference>
<dbReference type="GO" id="GO:0005654">
    <property type="term" value="C:nucleoplasm"/>
    <property type="evidence" value="ECO:0007669"/>
    <property type="project" value="TreeGrafter"/>
</dbReference>
<dbReference type="GO" id="GO:0003714">
    <property type="term" value="F:transcription corepressor activity"/>
    <property type="evidence" value="ECO:0007669"/>
    <property type="project" value="TreeGrafter"/>
</dbReference>
<comment type="subcellular location">
    <subcellularLocation>
        <location evidence="1">Nucleus</location>
    </subcellularLocation>
</comment>
<comment type="caution">
    <text evidence="5">The sequence shown here is derived from an EMBL/GenBank/DDBJ whole genome shotgun (WGS) entry which is preliminary data.</text>
</comment>
<dbReference type="SUPFAM" id="SSF48371">
    <property type="entry name" value="ARM repeat"/>
    <property type="match status" value="1"/>
</dbReference>
<dbReference type="GO" id="GO:0042393">
    <property type="term" value="F:histone binding"/>
    <property type="evidence" value="ECO:0007669"/>
    <property type="project" value="TreeGrafter"/>
</dbReference>
<feature type="compositionally biased region" description="Basic residues" evidence="4">
    <location>
        <begin position="1"/>
        <end position="22"/>
    </location>
</feature>
<protein>
    <recommendedName>
        <fullName evidence="7">Nucleolar complex protein 2 homolog</fullName>
    </recommendedName>
</protein>
<feature type="region of interest" description="Disordered" evidence="4">
    <location>
        <begin position="122"/>
        <end position="158"/>
    </location>
</feature>
<evidence type="ECO:0000256" key="3">
    <source>
        <dbReference type="ARBA" id="ARBA00023242"/>
    </source>
</evidence>
<evidence type="ECO:0000256" key="4">
    <source>
        <dbReference type="SAM" id="MobiDB-lite"/>
    </source>
</evidence>
<name>A0AAW1V682_9CUCU</name>
<feature type="compositionally biased region" description="Basic and acidic residues" evidence="4">
    <location>
        <begin position="706"/>
        <end position="721"/>
    </location>
</feature>